<dbReference type="Proteomes" id="UP001197974">
    <property type="component" value="Chromosome"/>
</dbReference>
<dbReference type="RefSeq" id="WP_226542818.1">
    <property type="nucleotide sequence ID" value="NZ_CP129013.1"/>
</dbReference>
<proteinExistence type="predicted"/>
<evidence type="ECO:0000313" key="3">
    <source>
        <dbReference type="Proteomes" id="UP001197974"/>
    </source>
</evidence>
<accession>A0ABY9JS63</accession>
<gene>
    <name evidence="2" type="ORF">LC087_16180</name>
</gene>
<dbReference type="EMBL" id="CP129013">
    <property type="protein sequence ID" value="WLR42249.1"/>
    <property type="molecule type" value="Genomic_DNA"/>
</dbReference>
<name>A0ABY9JS63_9BACI</name>
<sequence>MVKPNISILNALMRITCGLSMLSWASSKYTKMPWKDSYLLIMMLGAMKVGEGILRYCPMVHMYNLMTKKTECHSDSSHHYEPQPE</sequence>
<evidence type="ECO:0000313" key="2">
    <source>
        <dbReference type="EMBL" id="WLR42249.1"/>
    </source>
</evidence>
<dbReference type="InterPro" id="IPR021309">
    <property type="entry name" value="YgaP-like_TM"/>
</dbReference>
<dbReference type="Pfam" id="PF11127">
    <property type="entry name" value="YgaP-like_TM"/>
    <property type="match status" value="1"/>
</dbReference>
<organism evidence="2 3">
    <name type="scientific">Bacillus carboniphilus</name>
    <dbReference type="NCBI Taxonomy" id="86663"/>
    <lineage>
        <taxon>Bacteria</taxon>
        <taxon>Bacillati</taxon>
        <taxon>Bacillota</taxon>
        <taxon>Bacilli</taxon>
        <taxon>Bacillales</taxon>
        <taxon>Bacillaceae</taxon>
        <taxon>Bacillus</taxon>
    </lineage>
</organism>
<feature type="domain" description="Inner membrane protein YgaP-like transmembrane" evidence="1">
    <location>
        <begin position="3"/>
        <end position="69"/>
    </location>
</feature>
<protein>
    <submittedName>
        <fullName evidence="2">DUF2892 domain-containing protein</fullName>
    </submittedName>
</protein>
<keyword evidence="3" id="KW-1185">Reference proteome</keyword>
<evidence type="ECO:0000259" key="1">
    <source>
        <dbReference type="Pfam" id="PF11127"/>
    </source>
</evidence>
<reference evidence="2 3" key="1">
    <citation type="submission" date="2023-06" db="EMBL/GenBank/DDBJ databases">
        <title>Five Gram-positive bacteria isolated from mangrove sediments in Shenzhen, Guangdong, China.</title>
        <authorList>
            <person name="Yu S."/>
            <person name="Zheng W."/>
            <person name="Huang Y."/>
        </authorList>
    </citation>
    <scope>NUCLEOTIDE SEQUENCE [LARGE SCALE GENOMIC DNA]</scope>
    <source>
        <strain evidence="2 3">SaN35-3</strain>
    </source>
</reference>